<sequence>MKKTRDDKKPTRAQERYDIMGLVSEAKWAKEKEKLLARRGEWRTVHMCNDVKFTRDEDLRDFLCVLGELPHLTTMTLYAGALWPRERFEMFCECVGRLPWLREFNCNAMSFSSDKTTMVVKALKNVKTLRKLNVSDNHLAVSSESMSALKTILINGLRKLVIRNCLTGRSDLKRWIINNAYRLKLVKLDGISLTDSRLIAGGHNDDRPLDNTQVLRRCNLRGSSFSDTDRDDARAQGETAVTNVWNPLMSHTFWLYEIFDAMLERKRREPSFTPIMRVWNTSDETANGEFCYAELRDRYGDRCIVRYLWPLELDNLNRFCPSLPAVPSPLITVGRALPPPHHPLPPIAPHAHAQDTDTAGQPSKAKSGPAVDGRQGGTDGGRGGGDTNHIATVPSKSEPSVSQPPDAPPVAGSAASAVSPAAAAAAAPCATSHPPSLASVFGQGDHEMADAGGSQRPASVAEDMGSESGGGGVSPTASDKHTQHTITHSNPAGGSAAAGGGGGGGGAAESCDGFAVPSLPRMREVGRKGMRRQHRDGLPNQPLPKEPVRASSRLQQHQQSAGSSGTDSARGKRVDHPWRMGKDSPPDRESEVDFRLDGGHAVDVRLCEPALHMSPFGDLSLGPDFQPTSSSGSPSCQPPAPEHWCVLERSVGEGEWVEVVHINQPSGGSTSRSIIMETNQWKASQEQAAAQAQQGGGGGAGASSGSVTSLGRKAATGGASVPAATTKDAGDQARSFLGVVVGVDTSSRGRPLYRIANPWTGTITDKVTRDRIRRAQVFLPPSSWSFGIITSSSDLDATPTHNGLQNHQQHGSANPGVSASQPTKVFKQEEGAAAAAAAAAAAPADTGEDVCRTADGGSEVADKQNGVAAPLSGPHDGDQAMLPNGCEGGPDAGWGGTGPHPGPLDSPSVAPPAAAPTLPVEVLSPSRQLRRLTPGVSIACSSPPYGGRVGWFKPASSEAVEALRKKEDLTGVWGGDWYRRAKMMNHPRELFKGWGWNFIPSRGQGARNSLCETVEIKLAFHAALRTLVDSMPAVDRGAPRRERPPTQQPAHSQGLPVPQKKRKKGPVSSDACGRDERGERHDREGRHRPMGSDAIRDAKKKRRHEGGGGPGGDPLIPDGPSGGKFHYKKRKVSPLDHPGDSSPMQTDGDDLMSRLSAYDLSKLHQAPLPNPCRIAQRTGYSTDELMTWAENRRSHRHDRELSEWDYEIIRATCSVLAESGIDLLVASSSRQYFQLQDLRNSSPSASEPRRSTRRGPWMMPRLRAFLSGRLNQPPSPLLSPAALMTPPATPPDGSHDHAGGDEDEIKPFASDREHLLKHCELEGWDEGDACRPHPMAVDTLHLHPKGVFGRGKGTAGDVCGETDEDDDDVTPLSDRFVKKRMLSAEQVDRVVRRDVPAARAAGGPLAAPEAIVDRRKMLLAMSTLQWVNDGEGPDRDGTAAAAAEAAKDSVKGVTSDGIQSPGRSVQRETTEGSHRQHEARPASAADKDKPGIGEAGAPLAPVTLFGMDVTMPAAHGMSFVPSQPASCRDDRPRQLRTVSESVP</sequence>
<evidence type="ECO:0000313" key="2">
    <source>
        <dbReference type="EMBL" id="CEM05906.1"/>
    </source>
</evidence>
<feature type="region of interest" description="Disordered" evidence="1">
    <location>
        <begin position="337"/>
        <end position="414"/>
    </location>
</feature>
<keyword evidence="3" id="KW-1185">Reference proteome</keyword>
<organism evidence="2 3">
    <name type="scientific">Vitrella brassicaformis (strain CCMP3155)</name>
    <dbReference type="NCBI Taxonomy" id="1169540"/>
    <lineage>
        <taxon>Eukaryota</taxon>
        <taxon>Sar</taxon>
        <taxon>Alveolata</taxon>
        <taxon>Colpodellida</taxon>
        <taxon>Vitrellaceae</taxon>
        <taxon>Vitrella</taxon>
    </lineage>
</organism>
<feature type="compositionally biased region" description="Low complexity" evidence="1">
    <location>
        <begin position="683"/>
        <end position="693"/>
    </location>
</feature>
<name>A0A0G4F205_VITBC</name>
<feature type="region of interest" description="Disordered" evidence="1">
    <location>
        <begin position="528"/>
        <end position="593"/>
    </location>
</feature>
<feature type="region of interest" description="Disordered" evidence="1">
    <location>
        <begin position="681"/>
        <end position="713"/>
    </location>
</feature>
<feature type="compositionally biased region" description="Pro residues" evidence="1">
    <location>
        <begin position="337"/>
        <end position="348"/>
    </location>
</feature>
<feature type="compositionally biased region" description="Basic and acidic residues" evidence="1">
    <location>
        <begin position="1072"/>
        <end position="1087"/>
    </location>
</feature>
<feature type="region of interest" description="Disordered" evidence="1">
    <location>
        <begin position="1515"/>
        <end position="1543"/>
    </location>
</feature>
<accession>A0A0G4F205</accession>
<proteinExistence type="predicted"/>
<feature type="region of interest" description="Disordered" evidence="1">
    <location>
        <begin position="1237"/>
        <end position="1304"/>
    </location>
</feature>
<feature type="compositionally biased region" description="Basic and acidic residues" evidence="1">
    <location>
        <begin position="1293"/>
        <end position="1304"/>
    </location>
</feature>
<feature type="compositionally biased region" description="Polar residues" evidence="1">
    <location>
        <begin position="626"/>
        <end position="635"/>
    </location>
</feature>
<feature type="compositionally biased region" description="Polar residues" evidence="1">
    <location>
        <begin position="799"/>
        <end position="820"/>
    </location>
</feature>
<feature type="region of interest" description="Disordered" evidence="1">
    <location>
        <begin position="840"/>
        <end position="915"/>
    </location>
</feature>
<feature type="region of interest" description="Disordered" evidence="1">
    <location>
        <begin position="1035"/>
        <end position="1150"/>
    </location>
</feature>
<feature type="compositionally biased region" description="Polar residues" evidence="1">
    <location>
        <begin position="552"/>
        <end position="567"/>
    </location>
</feature>
<dbReference type="EMBL" id="CDMY01000366">
    <property type="protein sequence ID" value="CEM05906.1"/>
    <property type="molecule type" value="Genomic_DNA"/>
</dbReference>
<feature type="compositionally biased region" description="Gly residues" evidence="1">
    <location>
        <begin position="886"/>
        <end position="899"/>
    </location>
</feature>
<feature type="region of interest" description="Disordered" evidence="1">
    <location>
        <begin position="797"/>
        <end position="820"/>
    </location>
</feature>
<dbReference type="VEuPathDB" id="CryptoDB:Vbra_5560"/>
<feature type="region of interest" description="Disordered" evidence="1">
    <location>
        <begin position="1427"/>
        <end position="1495"/>
    </location>
</feature>
<gene>
    <name evidence="2" type="ORF">Vbra_5560</name>
</gene>
<dbReference type="InParanoid" id="A0A0G4F205"/>
<feature type="compositionally biased region" description="Polar residues" evidence="1">
    <location>
        <begin position="394"/>
        <end position="403"/>
    </location>
</feature>
<feature type="compositionally biased region" description="Basic and acidic residues" evidence="1">
    <location>
        <begin position="1465"/>
        <end position="1491"/>
    </location>
</feature>
<feature type="compositionally biased region" description="Gly residues" evidence="1">
    <location>
        <begin position="374"/>
        <end position="386"/>
    </location>
</feature>
<feature type="compositionally biased region" description="Pro residues" evidence="1">
    <location>
        <begin position="900"/>
        <end position="914"/>
    </location>
</feature>
<feature type="region of interest" description="Disordered" evidence="1">
    <location>
        <begin position="430"/>
        <end position="514"/>
    </location>
</feature>
<evidence type="ECO:0000313" key="3">
    <source>
        <dbReference type="Proteomes" id="UP000041254"/>
    </source>
</evidence>
<evidence type="ECO:0000256" key="1">
    <source>
        <dbReference type="SAM" id="MobiDB-lite"/>
    </source>
</evidence>
<reference evidence="2 3" key="1">
    <citation type="submission" date="2014-11" db="EMBL/GenBank/DDBJ databases">
        <authorList>
            <person name="Zhu J."/>
            <person name="Qi W."/>
            <person name="Song R."/>
        </authorList>
    </citation>
    <scope>NUCLEOTIDE SEQUENCE [LARGE SCALE GENOMIC DNA]</scope>
</reference>
<dbReference type="Proteomes" id="UP000041254">
    <property type="component" value="Unassembled WGS sequence"/>
</dbReference>
<feature type="region of interest" description="Disordered" evidence="1">
    <location>
        <begin position="618"/>
        <end position="640"/>
    </location>
</feature>
<dbReference type="SUPFAM" id="SSF52047">
    <property type="entry name" value="RNI-like"/>
    <property type="match status" value="1"/>
</dbReference>
<dbReference type="Gene3D" id="3.80.10.10">
    <property type="entry name" value="Ribonuclease Inhibitor"/>
    <property type="match status" value="1"/>
</dbReference>
<feature type="compositionally biased region" description="Gly residues" evidence="1">
    <location>
        <begin position="496"/>
        <end position="507"/>
    </location>
</feature>
<dbReference type="InterPro" id="IPR032675">
    <property type="entry name" value="LRR_dom_sf"/>
</dbReference>
<feature type="compositionally biased region" description="Basic and acidic residues" evidence="1">
    <location>
        <begin position="569"/>
        <end position="593"/>
    </location>
</feature>
<protein>
    <submittedName>
        <fullName evidence="2">Uncharacterized protein</fullName>
    </submittedName>
</protein>